<protein>
    <submittedName>
        <fullName evidence="4">Glycine cleavage system H protein</fullName>
    </submittedName>
</protein>
<accession>A0A401FN24</accession>
<dbReference type="STRING" id="1138822.PL11_010055"/>
<proteinExistence type="inferred from homology"/>
<dbReference type="AlphaFoldDB" id="A0A401FN24"/>
<keyword evidence="2" id="KW-0450">Lipoyl</keyword>
<keyword evidence="5" id="KW-1185">Reference proteome</keyword>
<dbReference type="PROSITE" id="PS50968">
    <property type="entry name" value="BIOTINYL_LIPOYL"/>
    <property type="match status" value="1"/>
</dbReference>
<feature type="domain" description="Lipoyl-binding" evidence="3">
    <location>
        <begin position="14"/>
        <end position="96"/>
    </location>
</feature>
<dbReference type="PANTHER" id="PTHR11715:SF3">
    <property type="entry name" value="GLYCINE CLEAVAGE SYSTEM H PROTEIN-RELATED"/>
    <property type="match status" value="1"/>
</dbReference>
<dbReference type="OrthoDB" id="9796712at2"/>
<dbReference type="InterPro" id="IPR011053">
    <property type="entry name" value="Single_hybrid_motif"/>
</dbReference>
<dbReference type="InterPro" id="IPR002930">
    <property type="entry name" value="GCV_H"/>
</dbReference>
<evidence type="ECO:0000256" key="2">
    <source>
        <dbReference type="ARBA" id="ARBA00022823"/>
    </source>
</evidence>
<dbReference type="CDD" id="cd06848">
    <property type="entry name" value="GCS_H"/>
    <property type="match status" value="1"/>
</dbReference>
<dbReference type="GO" id="GO:0009249">
    <property type="term" value="P:protein lipoylation"/>
    <property type="evidence" value="ECO:0007669"/>
    <property type="project" value="TreeGrafter"/>
</dbReference>
<evidence type="ECO:0000259" key="3">
    <source>
        <dbReference type="PROSITE" id="PS50968"/>
    </source>
</evidence>
<organism evidence="4 5">
    <name type="scientific">Lentilactobacillus kosonis</name>
    <dbReference type="NCBI Taxonomy" id="2810561"/>
    <lineage>
        <taxon>Bacteria</taxon>
        <taxon>Bacillati</taxon>
        <taxon>Bacillota</taxon>
        <taxon>Bacilli</taxon>
        <taxon>Lactobacillales</taxon>
        <taxon>Lactobacillaceae</taxon>
        <taxon>Lentilactobacillus</taxon>
    </lineage>
</organism>
<dbReference type="GO" id="GO:0005960">
    <property type="term" value="C:glycine cleavage complex"/>
    <property type="evidence" value="ECO:0007669"/>
    <property type="project" value="InterPro"/>
</dbReference>
<dbReference type="InterPro" id="IPR000089">
    <property type="entry name" value="Biotin_lipoyl"/>
</dbReference>
<comment type="caution">
    <text evidence="4">The sequence shown here is derived from an EMBL/GenBank/DDBJ whole genome shotgun (WGS) entry which is preliminary data.</text>
</comment>
<comment type="similarity">
    <text evidence="1">Belongs to the GcvH family.</text>
</comment>
<dbReference type="Gene3D" id="2.40.50.100">
    <property type="match status" value="1"/>
</dbReference>
<evidence type="ECO:0000313" key="5">
    <source>
        <dbReference type="Proteomes" id="UP000286974"/>
    </source>
</evidence>
<dbReference type="RefSeq" id="WP_125008614.1">
    <property type="nucleotide sequence ID" value="NZ_BEXA01000004.1"/>
</dbReference>
<name>A0A401FN24_9LACO</name>
<evidence type="ECO:0000313" key="4">
    <source>
        <dbReference type="EMBL" id="GAY73795.1"/>
    </source>
</evidence>
<dbReference type="Proteomes" id="UP000286974">
    <property type="component" value="Unassembled WGS sequence"/>
</dbReference>
<gene>
    <name evidence="4" type="ORF">NBRC111893_1941</name>
</gene>
<reference evidence="4 5" key="1">
    <citation type="submission" date="2017-11" db="EMBL/GenBank/DDBJ databases">
        <title>Draft Genome Sequence of Lactobacillus curieae NBRC 111893 isolated from Koso, a Japanese sugar-Vegetable Fermented Beverage.</title>
        <authorList>
            <person name="Chiou T.Y."/>
            <person name="Oshima K."/>
            <person name="Suda W."/>
            <person name="Hattori M."/>
            <person name="Takahashi T."/>
        </authorList>
    </citation>
    <scope>NUCLEOTIDE SEQUENCE [LARGE SCALE GENOMIC DNA]</scope>
    <source>
        <strain evidence="4 5">NBRC111893</strain>
    </source>
</reference>
<dbReference type="InterPro" id="IPR003016">
    <property type="entry name" value="2-oxoA_DH_lipoyl-BS"/>
</dbReference>
<dbReference type="PANTHER" id="PTHR11715">
    <property type="entry name" value="GLYCINE CLEAVAGE SYSTEM H PROTEIN"/>
    <property type="match status" value="1"/>
</dbReference>
<evidence type="ECO:0000256" key="1">
    <source>
        <dbReference type="ARBA" id="ARBA00009249"/>
    </source>
</evidence>
<dbReference type="InterPro" id="IPR033753">
    <property type="entry name" value="GCV_H/Fam206"/>
</dbReference>
<dbReference type="GO" id="GO:0005737">
    <property type="term" value="C:cytoplasm"/>
    <property type="evidence" value="ECO:0007669"/>
    <property type="project" value="TreeGrafter"/>
</dbReference>
<sequence length="97" mass="10567">MNENYYWIEEKDGVVTVGLTDEGRNELGNITFVSLPKVGDSLTKTDVLVNVEADKAVSDIPSPVEGTVIAINEDAVDDPSVLNNSDRTSSWVARIEK</sequence>
<dbReference type="Pfam" id="PF01597">
    <property type="entry name" value="GCV_H"/>
    <property type="match status" value="1"/>
</dbReference>
<dbReference type="EMBL" id="BEXA01000004">
    <property type="protein sequence ID" value="GAY73795.1"/>
    <property type="molecule type" value="Genomic_DNA"/>
</dbReference>
<dbReference type="GO" id="GO:0019464">
    <property type="term" value="P:glycine decarboxylation via glycine cleavage system"/>
    <property type="evidence" value="ECO:0007669"/>
    <property type="project" value="InterPro"/>
</dbReference>
<dbReference type="PROSITE" id="PS00189">
    <property type="entry name" value="LIPOYL"/>
    <property type="match status" value="1"/>
</dbReference>
<dbReference type="SUPFAM" id="SSF51230">
    <property type="entry name" value="Single hybrid motif"/>
    <property type="match status" value="1"/>
</dbReference>